<dbReference type="Gramene" id="TraesROB_scaffold_001067_01G000100.1">
    <property type="protein sequence ID" value="TraesROB_scaffold_001067_01G000100.1"/>
    <property type="gene ID" value="TraesROB_scaffold_001067_01G000100"/>
</dbReference>
<dbReference type="NCBIfam" id="TIGR00323">
    <property type="entry name" value="eIF-6"/>
    <property type="match status" value="1"/>
</dbReference>
<dbReference type="GO" id="GO:0005634">
    <property type="term" value="C:nucleus"/>
    <property type="evidence" value="ECO:0000318"/>
    <property type="project" value="GO_Central"/>
</dbReference>
<evidence type="ECO:0000256" key="4">
    <source>
        <dbReference type="ARBA" id="ARBA00023242"/>
    </source>
</evidence>
<dbReference type="GO" id="GO:0005829">
    <property type="term" value="C:cytosol"/>
    <property type="evidence" value="ECO:0000318"/>
    <property type="project" value="GO_Central"/>
</dbReference>
<keyword evidence="5" id="KW-0690">Ribosome biogenesis</keyword>
<keyword evidence="4 5" id="KW-0539">Nucleus</keyword>
<proteinExistence type="inferred from homology"/>
<evidence type="ECO:0000256" key="3">
    <source>
        <dbReference type="ARBA" id="ARBA00022917"/>
    </source>
</evidence>
<dbReference type="GO" id="GO:1902626">
    <property type="term" value="P:assembly of large subunit precursor of preribosome"/>
    <property type="evidence" value="ECO:0000318"/>
    <property type="project" value="GO_Central"/>
</dbReference>
<keyword evidence="1 5" id="KW-0963">Cytoplasm</keyword>
<dbReference type="Gramene" id="TraesCS3A02G191100.1">
    <property type="protein sequence ID" value="TraesCS3A02G191100.1"/>
    <property type="gene ID" value="TraesCS3A02G191100"/>
</dbReference>
<evidence type="ECO:0000256" key="1">
    <source>
        <dbReference type="ARBA" id="ARBA00022490"/>
    </source>
</evidence>
<dbReference type="SUPFAM" id="SSF55909">
    <property type="entry name" value="Pentein"/>
    <property type="match status" value="1"/>
</dbReference>
<dbReference type="Gramene" id="TraesWEE_scaffold_036453_01G000100.1">
    <property type="protein sequence ID" value="TraesWEE_scaffold_036453_01G000100.1"/>
    <property type="gene ID" value="TraesWEE_scaffold_036453_01G000100"/>
</dbReference>
<keyword evidence="2 5" id="KW-0396">Initiation factor</keyword>
<dbReference type="STRING" id="4565.A0A3B6EGV9"/>
<dbReference type="AlphaFoldDB" id="A0A3B6EGV9"/>
<protein>
    <recommendedName>
        <fullName evidence="5">Eukaryotic translation initiation factor 6</fullName>
        <shortName evidence="5">eIF-6</shortName>
    </recommendedName>
</protein>
<dbReference type="OMA" id="QEVMHIR"/>
<dbReference type="EnsemblPlants" id="TraesCS3A02G191100.1">
    <property type="protein sequence ID" value="TraesCS3A02G191100.1"/>
    <property type="gene ID" value="TraesCS3A02G191100"/>
</dbReference>
<organism evidence="6">
    <name type="scientific">Triticum aestivum</name>
    <name type="common">Wheat</name>
    <dbReference type="NCBI Taxonomy" id="4565"/>
    <lineage>
        <taxon>Eukaryota</taxon>
        <taxon>Viridiplantae</taxon>
        <taxon>Streptophyta</taxon>
        <taxon>Embryophyta</taxon>
        <taxon>Tracheophyta</taxon>
        <taxon>Spermatophyta</taxon>
        <taxon>Magnoliopsida</taxon>
        <taxon>Liliopsida</taxon>
        <taxon>Poales</taxon>
        <taxon>Poaceae</taxon>
        <taxon>BOP clade</taxon>
        <taxon>Pooideae</taxon>
        <taxon>Triticodae</taxon>
        <taxon>Triticeae</taxon>
        <taxon>Triticinae</taxon>
        <taxon>Triticum</taxon>
    </lineage>
</organism>
<evidence type="ECO:0000313" key="7">
    <source>
        <dbReference type="Proteomes" id="UP000019116"/>
    </source>
</evidence>
<dbReference type="CDD" id="cd00527">
    <property type="entry name" value="IF6"/>
    <property type="match status" value="1"/>
</dbReference>
<name>A0A3B6EGV9_WHEAT</name>
<dbReference type="InterPro" id="IPR002769">
    <property type="entry name" value="eIF6"/>
</dbReference>
<reference evidence="6" key="1">
    <citation type="submission" date="2018-08" db="EMBL/GenBank/DDBJ databases">
        <authorList>
            <person name="Rossello M."/>
        </authorList>
    </citation>
    <scope>NUCLEOTIDE SEQUENCE [LARGE SCALE GENOMIC DNA]</scope>
    <source>
        <strain evidence="6">cv. Chinese Spring</strain>
    </source>
</reference>
<dbReference type="GO" id="GO:0043023">
    <property type="term" value="F:ribosomal large subunit binding"/>
    <property type="evidence" value="ECO:0000318"/>
    <property type="project" value="GO_Central"/>
</dbReference>
<gene>
    <name evidence="5" type="primary">EIF6</name>
</gene>
<dbReference type="GO" id="GO:0042256">
    <property type="term" value="P:cytosolic ribosome assembly"/>
    <property type="evidence" value="ECO:0007669"/>
    <property type="project" value="UniProtKB-UniRule"/>
</dbReference>
<dbReference type="Gramene" id="TraesCAD_scaffold_016177_01G000200.1">
    <property type="protein sequence ID" value="TraesCAD_scaffold_016177_01G000200.1"/>
    <property type="gene ID" value="TraesCAD_scaffold_016177_01G000200"/>
</dbReference>
<dbReference type="GO" id="GO:0000470">
    <property type="term" value="P:maturation of LSU-rRNA"/>
    <property type="evidence" value="ECO:0000318"/>
    <property type="project" value="GO_Central"/>
</dbReference>
<dbReference type="Gramene" id="TraesRN3A0100471900.1">
    <property type="protein sequence ID" value="TraesRN3A0100471900.1"/>
    <property type="gene ID" value="TraesRN3A0100471900"/>
</dbReference>
<evidence type="ECO:0000256" key="2">
    <source>
        <dbReference type="ARBA" id="ARBA00022540"/>
    </source>
</evidence>
<comment type="subcellular location">
    <subcellularLocation>
        <location evidence="5">Cytoplasm</location>
    </subcellularLocation>
    <subcellularLocation>
        <location evidence="5">Nucleus</location>
        <location evidence="5">Nucleolus</location>
    </subcellularLocation>
    <text evidence="5">Shuttles between cytoplasm and nucleus/nucleolus.</text>
</comment>
<dbReference type="PaxDb" id="4565-Traes_3AS_DD21AD44C.2"/>
<comment type="similarity">
    <text evidence="5">Belongs to the eIF-6 family.</text>
</comment>
<evidence type="ECO:0000256" key="5">
    <source>
        <dbReference type="HAMAP-Rule" id="MF_03132"/>
    </source>
</evidence>
<dbReference type="Gramene" id="TraesCLE_scaffold_001666_01G000200.1">
    <property type="protein sequence ID" value="TraesCLE_scaffold_001666_01G000200.1"/>
    <property type="gene ID" value="TraesCLE_scaffold_001666_01G000200"/>
</dbReference>
<dbReference type="GO" id="GO:0005730">
    <property type="term" value="C:nucleolus"/>
    <property type="evidence" value="ECO:0007669"/>
    <property type="project" value="UniProtKB-SubCell"/>
</dbReference>
<dbReference type="OrthoDB" id="4155914at2759"/>
<dbReference type="Proteomes" id="UP000019116">
    <property type="component" value="Chromosome 3A"/>
</dbReference>
<accession>A0A3B6EGV9</accession>
<evidence type="ECO:0000313" key="6">
    <source>
        <dbReference type="EnsemblPlants" id="TraesCS3A02G191100.1"/>
    </source>
</evidence>
<keyword evidence="7" id="KW-1185">Reference proteome</keyword>
<dbReference type="GO" id="GO:0003743">
    <property type="term" value="F:translation initiation factor activity"/>
    <property type="evidence" value="ECO:0007669"/>
    <property type="project" value="UniProtKB-UniRule"/>
</dbReference>
<dbReference type="Gramene" id="TraesCS3A03G0462300.1">
    <property type="protein sequence ID" value="TraesCS3A03G0462300.1.CDS"/>
    <property type="gene ID" value="TraesCS3A03G0462300"/>
</dbReference>
<sequence>MASRLKFENSCEVGVFARLTNAYCLVPAGGVGNFTSVFEAELADTVPVVKASIGGMRILGTLCMGNKKGLFFYHTPPTTKVKLQHLKNSLPDEVVVQRVDERLSALGNCIACNDHVALTNPDLTRETEEIISDVLGVEVFRQTIAGSILVGSSCAFSNKGGLVHPQTSVEDLDELSTLLQVPLVAGTVNRGSEGIAAGMVVNDWAAFCGSDTTATELSVVESVFRLRDARPGALGADVRKSLVESCFL</sequence>
<dbReference type="SMR" id="A0A3B6EGV9"/>
<dbReference type="SMART" id="SM00654">
    <property type="entry name" value="eIF6"/>
    <property type="match status" value="1"/>
</dbReference>
<dbReference type="Pfam" id="PF01912">
    <property type="entry name" value="eIF-6"/>
    <property type="match status" value="1"/>
</dbReference>
<reference evidence="6" key="2">
    <citation type="submission" date="2018-10" db="UniProtKB">
        <authorList>
            <consortium name="EnsemblPlants"/>
        </authorList>
    </citation>
    <scope>IDENTIFICATION</scope>
</reference>
<comment type="function">
    <text evidence="5">Binds to the 60S ribosomal subunit and prevents its association with the 40S ribosomal subunit to form the 80S initiation complex in the cytoplasm. May also be involved in ribosome biogenesis.</text>
</comment>
<keyword evidence="3 5" id="KW-0648">Protein biosynthesis</keyword>
<dbReference type="PIRSF" id="PIRSF006413">
    <property type="entry name" value="IF-6"/>
    <property type="match status" value="1"/>
</dbReference>
<dbReference type="FunFam" id="3.75.10.10:FF:000001">
    <property type="entry name" value="Eukaryotic translation initiation factor 6"/>
    <property type="match status" value="1"/>
</dbReference>
<comment type="subunit">
    <text evidence="5">Monomer. Associates with the 60S ribosomal subunit.</text>
</comment>
<dbReference type="GO" id="GO:0000054">
    <property type="term" value="P:ribosomal subunit export from nucleus"/>
    <property type="evidence" value="ECO:0000318"/>
    <property type="project" value="GO_Central"/>
</dbReference>
<dbReference type="Gene3D" id="3.75.10.10">
    <property type="entry name" value="L-arginine/glycine Amidinotransferase, Chain A"/>
    <property type="match status" value="1"/>
</dbReference>
<dbReference type="PANTHER" id="PTHR10784">
    <property type="entry name" value="TRANSLATION INITIATION FACTOR 6"/>
    <property type="match status" value="1"/>
</dbReference>
<dbReference type="HAMAP" id="MF_00032">
    <property type="entry name" value="eIF_6"/>
    <property type="match status" value="1"/>
</dbReference>
<dbReference type="GO" id="GO:0000460">
    <property type="term" value="P:maturation of 5.8S rRNA"/>
    <property type="evidence" value="ECO:0000318"/>
    <property type="project" value="GO_Central"/>
</dbReference>